<reference evidence="1" key="1">
    <citation type="submission" date="2022-04" db="EMBL/GenBank/DDBJ databases">
        <title>Genome of the entomopathogenic fungus Entomophthora muscae.</title>
        <authorList>
            <person name="Elya C."/>
            <person name="Lovett B.R."/>
            <person name="Lee E."/>
            <person name="Macias A.M."/>
            <person name="Hajek A.E."/>
            <person name="De Bivort B.L."/>
            <person name="Kasson M.T."/>
            <person name="De Fine Licht H.H."/>
            <person name="Stajich J.E."/>
        </authorList>
    </citation>
    <scope>NUCLEOTIDE SEQUENCE</scope>
    <source>
        <strain evidence="1">Berkeley</strain>
    </source>
</reference>
<accession>A0ACC2RPE6</accession>
<name>A0ACC2RPE6_9FUNG</name>
<evidence type="ECO:0000313" key="1">
    <source>
        <dbReference type="EMBL" id="KAJ9051921.1"/>
    </source>
</evidence>
<dbReference type="EMBL" id="QTSX02007019">
    <property type="protein sequence ID" value="KAJ9051921.1"/>
    <property type="molecule type" value="Genomic_DNA"/>
</dbReference>
<protein>
    <submittedName>
        <fullName evidence="1">Uncharacterized protein</fullName>
    </submittedName>
</protein>
<dbReference type="Proteomes" id="UP001165960">
    <property type="component" value="Unassembled WGS sequence"/>
</dbReference>
<gene>
    <name evidence="1" type="ORF">DSO57_1039301</name>
</gene>
<proteinExistence type="predicted"/>
<sequence length="77" mass="8834">MPFKADRRISTYWETVIRVIKDNLHKGRHIGRPGTLLSKSTSSKQKLTPKKYPYVKQGLPLLAAQAIVRIAKHEPNR</sequence>
<comment type="caution">
    <text evidence="1">The sequence shown here is derived from an EMBL/GenBank/DDBJ whole genome shotgun (WGS) entry which is preliminary data.</text>
</comment>
<evidence type="ECO:0000313" key="2">
    <source>
        <dbReference type="Proteomes" id="UP001165960"/>
    </source>
</evidence>
<keyword evidence="2" id="KW-1185">Reference proteome</keyword>
<organism evidence="1 2">
    <name type="scientific">Entomophthora muscae</name>
    <dbReference type="NCBI Taxonomy" id="34485"/>
    <lineage>
        <taxon>Eukaryota</taxon>
        <taxon>Fungi</taxon>
        <taxon>Fungi incertae sedis</taxon>
        <taxon>Zoopagomycota</taxon>
        <taxon>Entomophthoromycotina</taxon>
        <taxon>Entomophthoromycetes</taxon>
        <taxon>Entomophthorales</taxon>
        <taxon>Entomophthoraceae</taxon>
        <taxon>Entomophthora</taxon>
    </lineage>
</organism>